<feature type="domain" description="N-acetyltransferase" evidence="1">
    <location>
        <begin position="12"/>
        <end position="174"/>
    </location>
</feature>
<comment type="caution">
    <text evidence="2">The sequence shown here is derived from an EMBL/GenBank/DDBJ whole genome shotgun (WGS) entry which is preliminary data.</text>
</comment>
<dbReference type="AlphaFoldDB" id="A0A554VS67"/>
<dbReference type="Pfam" id="PF13302">
    <property type="entry name" value="Acetyltransf_3"/>
    <property type="match status" value="1"/>
</dbReference>
<name>A0A554VS67_9FLAO</name>
<dbReference type="RefSeq" id="WP_143915121.1">
    <property type="nucleotide sequence ID" value="NZ_CANMIK010000004.1"/>
</dbReference>
<sequence>MQTKKILETQRLCLYEFGLEDANFIIELVNSPNWLKYIGDRNVKTDEDAIEYLKNGPIHSYEQYGFGLWKVLLKNTNIPIGMCGLVNRETLEDIDIGFAMLPEYSGLGYGFEIASATMQYSKLVLNLDRIVAITDPGNIASIKLLNKIGLCFEKTMKLSDDDSVLFFSESNYKNDEKEINKLTTTFFEVFTNTNRRTPRVKDIERIFIPEGILISNTHGKPEIFKLNEFITPREKMLNDGTLIDFEEYEISSTTEIYGNVAQRFSFYQKSGVLNGVDFVGRGMKTIQFIKMNDEWKMSSVAWSDDVEE</sequence>
<evidence type="ECO:0000259" key="1">
    <source>
        <dbReference type="PROSITE" id="PS51186"/>
    </source>
</evidence>
<dbReference type="InterPro" id="IPR051531">
    <property type="entry name" value="N-acetyltransferase"/>
</dbReference>
<dbReference type="Proteomes" id="UP000318833">
    <property type="component" value="Unassembled WGS sequence"/>
</dbReference>
<dbReference type="InterPro" id="IPR016181">
    <property type="entry name" value="Acyl_CoA_acyltransferase"/>
</dbReference>
<dbReference type="OrthoDB" id="9798081at2"/>
<dbReference type="Gene3D" id="3.10.450.50">
    <property type="match status" value="1"/>
</dbReference>
<dbReference type="PANTHER" id="PTHR43792:SF1">
    <property type="entry name" value="N-ACETYLTRANSFERASE DOMAIN-CONTAINING PROTEIN"/>
    <property type="match status" value="1"/>
</dbReference>
<dbReference type="InterPro" id="IPR000182">
    <property type="entry name" value="GNAT_dom"/>
</dbReference>
<keyword evidence="3" id="KW-1185">Reference proteome</keyword>
<protein>
    <submittedName>
        <fullName evidence="2">GNAT family N-acetyltransferase</fullName>
    </submittedName>
</protein>
<reference evidence="2 3" key="1">
    <citation type="submission" date="2019-07" db="EMBL/GenBank/DDBJ databases">
        <title>The draft genome sequence of Aquimarina algiphila M91.</title>
        <authorList>
            <person name="Meng X."/>
        </authorList>
    </citation>
    <scope>NUCLEOTIDE SEQUENCE [LARGE SCALE GENOMIC DNA]</scope>
    <source>
        <strain evidence="2 3">M91</strain>
    </source>
</reference>
<evidence type="ECO:0000313" key="2">
    <source>
        <dbReference type="EMBL" id="TSE11533.1"/>
    </source>
</evidence>
<dbReference type="PROSITE" id="PS51186">
    <property type="entry name" value="GNAT"/>
    <property type="match status" value="1"/>
</dbReference>
<proteinExistence type="predicted"/>
<dbReference type="InterPro" id="IPR032710">
    <property type="entry name" value="NTF2-like_dom_sf"/>
</dbReference>
<gene>
    <name evidence="2" type="ORF">FOF46_00715</name>
</gene>
<dbReference type="GO" id="GO:0016747">
    <property type="term" value="F:acyltransferase activity, transferring groups other than amino-acyl groups"/>
    <property type="evidence" value="ECO:0007669"/>
    <property type="project" value="InterPro"/>
</dbReference>
<dbReference type="SUPFAM" id="SSF54427">
    <property type="entry name" value="NTF2-like"/>
    <property type="match status" value="1"/>
</dbReference>
<accession>A0A554VS67</accession>
<keyword evidence="2" id="KW-0808">Transferase</keyword>
<organism evidence="2 3">
    <name type="scientific">Aquimarina algiphila</name>
    <dbReference type="NCBI Taxonomy" id="2047982"/>
    <lineage>
        <taxon>Bacteria</taxon>
        <taxon>Pseudomonadati</taxon>
        <taxon>Bacteroidota</taxon>
        <taxon>Flavobacteriia</taxon>
        <taxon>Flavobacteriales</taxon>
        <taxon>Flavobacteriaceae</taxon>
        <taxon>Aquimarina</taxon>
    </lineage>
</organism>
<evidence type="ECO:0000313" key="3">
    <source>
        <dbReference type="Proteomes" id="UP000318833"/>
    </source>
</evidence>
<dbReference type="EMBL" id="VLNR01000001">
    <property type="protein sequence ID" value="TSE11533.1"/>
    <property type="molecule type" value="Genomic_DNA"/>
</dbReference>
<dbReference type="PANTHER" id="PTHR43792">
    <property type="entry name" value="GNAT FAMILY, PUTATIVE (AFU_ORTHOLOGUE AFUA_3G00765)-RELATED-RELATED"/>
    <property type="match status" value="1"/>
</dbReference>
<dbReference type="SUPFAM" id="SSF55729">
    <property type="entry name" value="Acyl-CoA N-acyltransferases (Nat)"/>
    <property type="match status" value="1"/>
</dbReference>
<dbReference type="Gene3D" id="3.40.630.30">
    <property type="match status" value="1"/>
</dbReference>